<dbReference type="InterPro" id="IPR024344">
    <property type="entry name" value="MDMPI_metal-binding"/>
</dbReference>
<dbReference type="EMBL" id="CAFBMO010000088">
    <property type="protein sequence ID" value="CAB4917338.1"/>
    <property type="molecule type" value="Genomic_DNA"/>
</dbReference>
<dbReference type="GO" id="GO:0046872">
    <property type="term" value="F:metal ion binding"/>
    <property type="evidence" value="ECO:0007669"/>
    <property type="project" value="InterPro"/>
</dbReference>
<dbReference type="SUPFAM" id="SSF109854">
    <property type="entry name" value="DinB/YfiT-like putative metalloenzymes"/>
    <property type="match status" value="1"/>
</dbReference>
<dbReference type="PANTHER" id="PTHR40758:SF1">
    <property type="entry name" value="CONSERVED PROTEIN"/>
    <property type="match status" value="1"/>
</dbReference>
<evidence type="ECO:0000259" key="2">
    <source>
        <dbReference type="Pfam" id="PF11716"/>
    </source>
</evidence>
<dbReference type="GO" id="GO:0005886">
    <property type="term" value="C:plasma membrane"/>
    <property type="evidence" value="ECO:0007669"/>
    <property type="project" value="TreeGrafter"/>
</dbReference>
<evidence type="ECO:0000313" key="4">
    <source>
        <dbReference type="EMBL" id="CAB4672858.1"/>
    </source>
</evidence>
<name>A0A6J6J9F9_9ZZZZ</name>
<protein>
    <submittedName>
        <fullName evidence="3">Unannotated protein</fullName>
    </submittedName>
</protein>
<accession>A0A6J6J9F9</accession>
<dbReference type="NCBIfam" id="TIGR03083">
    <property type="entry name" value="maleylpyruvate isomerase family mycothiol-dependent enzyme"/>
    <property type="match status" value="1"/>
</dbReference>
<dbReference type="EMBL" id="CAEZWR010000152">
    <property type="protein sequence ID" value="CAB4672858.1"/>
    <property type="molecule type" value="Genomic_DNA"/>
</dbReference>
<proteinExistence type="predicted"/>
<feature type="domain" description="MDMPI C-terminal" evidence="1">
    <location>
        <begin position="140"/>
        <end position="225"/>
    </location>
</feature>
<evidence type="ECO:0000259" key="1">
    <source>
        <dbReference type="Pfam" id="PF07398"/>
    </source>
</evidence>
<dbReference type="InterPro" id="IPR017517">
    <property type="entry name" value="Maleyloyr_isom"/>
</dbReference>
<gene>
    <name evidence="3" type="ORF">UFOPK1908_01601</name>
    <name evidence="4" type="ORF">UFOPK2282_01177</name>
    <name evidence="5" type="ORF">UFOPK3576_01498</name>
</gene>
<reference evidence="3" key="1">
    <citation type="submission" date="2020-05" db="EMBL/GenBank/DDBJ databases">
        <authorList>
            <person name="Chiriac C."/>
            <person name="Salcher M."/>
            <person name="Ghai R."/>
            <person name="Kavagutti S V."/>
        </authorList>
    </citation>
    <scope>NUCLEOTIDE SEQUENCE</scope>
</reference>
<feature type="domain" description="Mycothiol-dependent maleylpyruvate isomerase metal-binding" evidence="2">
    <location>
        <begin position="11"/>
        <end position="127"/>
    </location>
</feature>
<dbReference type="Pfam" id="PF07398">
    <property type="entry name" value="MDMPI_C"/>
    <property type="match status" value="1"/>
</dbReference>
<evidence type="ECO:0000313" key="5">
    <source>
        <dbReference type="EMBL" id="CAB4917338.1"/>
    </source>
</evidence>
<dbReference type="PANTHER" id="PTHR40758">
    <property type="entry name" value="CONSERVED PROTEIN"/>
    <property type="match status" value="1"/>
</dbReference>
<dbReference type="Pfam" id="PF11716">
    <property type="entry name" value="MDMPI_N"/>
    <property type="match status" value="1"/>
</dbReference>
<sequence length="235" mass="26285">MPTQEQFQQALEEASQQFAQLIAQGNLDAPVASCPGWTLTELAQHMCGTQRWSTHALITGERGEHPQAPAQRNELLAYFNEGMRELLEASRSIDPQRPTWSFGPEPRIAQFWTRRQAHEVTIHLWDAYSSQGQEYEIPEDLAIDGLAEIVEVFFPMRMKRGNVGPLPQTLVLAPNDLTTTFELTTNTENNGPRITIHGPAADLLLLLWGRKSLTELQIEGDATLAKEFLAQGVTP</sequence>
<organism evidence="3">
    <name type="scientific">freshwater metagenome</name>
    <dbReference type="NCBI Taxonomy" id="449393"/>
    <lineage>
        <taxon>unclassified sequences</taxon>
        <taxon>metagenomes</taxon>
        <taxon>ecological metagenomes</taxon>
    </lineage>
</organism>
<evidence type="ECO:0000313" key="3">
    <source>
        <dbReference type="EMBL" id="CAB4633244.1"/>
    </source>
</evidence>
<dbReference type="AlphaFoldDB" id="A0A6J6J9F9"/>
<dbReference type="EMBL" id="CAEZVB010000137">
    <property type="protein sequence ID" value="CAB4633244.1"/>
    <property type="molecule type" value="Genomic_DNA"/>
</dbReference>
<dbReference type="Gene3D" id="1.20.120.450">
    <property type="entry name" value="dinb family like domain"/>
    <property type="match status" value="1"/>
</dbReference>
<dbReference type="InterPro" id="IPR034660">
    <property type="entry name" value="DinB/YfiT-like"/>
</dbReference>
<dbReference type="InterPro" id="IPR010872">
    <property type="entry name" value="MDMPI_C-term_domain"/>
</dbReference>